<organism evidence="1 2">
    <name type="scientific">Tenuifilum thalassicum</name>
    <dbReference type="NCBI Taxonomy" id="2590900"/>
    <lineage>
        <taxon>Bacteria</taxon>
        <taxon>Pseudomonadati</taxon>
        <taxon>Bacteroidota</taxon>
        <taxon>Bacteroidia</taxon>
        <taxon>Bacteroidales</taxon>
        <taxon>Tenuifilaceae</taxon>
        <taxon>Tenuifilum</taxon>
    </lineage>
</organism>
<evidence type="ECO:0008006" key="3">
    <source>
        <dbReference type="Google" id="ProtNLM"/>
    </source>
</evidence>
<name>A0A7D4BR19_9BACT</name>
<evidence type="ECO:0000313" key="2">
    <source>
        <dbReference type="Proteomes" id="UP000500961"/>
    </source>
</evidence>
<reference evidence="1 2" key="1">
    <citation type="submission" date="2019-07" db="EMBL/GenBank/DDBJ databases">
        <title>Thalassofilum flectens gen. nov., sp. nov., a novel moderate thermophilic anaerobe from a shallow sea hot spring in Kunashir Island (Russia), representing a new family in the order Bacteroidales, and proposal of Thalassofilacea fam. nov.</title>
        <authorList>
            <person name="Kochetkova T.V."/>
            <person name="Podosokorskaya O.A."/>
            <person name="Novikov A."/>
            <person name="Elcheninov A.G."/>
            <person name="Toshchakov S.V."/>
            <person name="Kublanov I.V."/>
        </authorList>
    </citation>
    <scope>NUCLEOTIDE SEQUENCE [LARGE SCALE GENOMIC DNA]</scope>
    <source>
        <strain evidence="1 2">38-H</strain>
    </source>
</reference>
<evidence type="ECO:0000313" key="1">
    <source>
        <dbReference type="EMBL" id="QKG79341.1"/>
    </source>
</evidence>
<protein>
    <recommendedName>
        <fullName evidence="3">Porin</fullName>
    </recommendedName>
</protein>
<dbReference type="AlphaFoldDB" id="A0A7D4BR19"/>
<dbReference type="KEGG" id="ttz:FHG85_03360"/>
<dbReference type="RefSeq" id="WP_173072994.1">
    <property type="nucleotide sequence ID" value="NZ_CP041345.1"/>
</dbReference>
<gene>
    <name evidence="1" type="ORF">FHG85_03360</name>
</gene>
<dbReference type="Proteomes" id="UP000500961">
    <property type="component" value="Chromosome"/>
</dbReference>
<keyword evidence="2" id="KW-1185">Reference proteome</keyword>
<accession>A0A7D4BR19</accession>
<dbReference type="InterPro" id="IPR023614">
    <property type="entry name" value="Porin_dom_sf"/>
</dbReference>
<dbReference type="Gene3D" id="2.40.160.10">
    <property type="entry name" value="Porin"/>
    <property type="match status" value="1"/>
</dbReference>
<sequence length="370" mass="41876">MKKLFFILWAFVLGSAFTYGNPDSILLQQNRMMLKLLSNSKVSTQIFLGYRDYLEGNNGYNEFVVKRGYITFAKKLNKNISAKLAPDITIDKEGDGMGDLEMRLKYCYIDFHTDGDYWIFTNPKLLVGEIPTPWISFEEKINSFRIVSSQYLDDMKLLTSADFGVSTQVLLGGEISEEYQKKVNGAYPGKYGSIAIGVYNGGGYHAIENNNNKTIQWRFSLRPIPNVLPGLQFSYAGTYGKGNTKLYPDWRTNTGVASYESEHIVLTSQIYKSTGNYSGSFSDSLGIAYGASGWNTFAEVKLFKNKVSLFGSYGIMNYDDMNQSDNELKRQIVGLAYHIYKRNKIVVDYQRRVKNGDANGIFEVMLELSL</sequence>
<proteinExistence type="predicted"/>
<dbReference type="EMBL" id="CP041345">
    <property type="protein sequence ID" value="QKG79341.1"/>
    <property type="molecule type" value="Genomic_DNA"/>
</dbReference>